<sequence length="106" mass="12301">MKSNGKHISLFFIKPEYHRHGLGKKLFHYASTLHPSIETTVNSSTYAIPFYQSLGFAVVGEKQNYHGLCSTPMRRYHAVFVQKNKYTLRTWQTEDAHSLVQELNNK</sequence>
<feature type="non-terminal residue" evidence="2">
    <location>
        <position position="106"/>
    </location>
</feature>
<comment type="caution">
    <text evidence="2">The sequence shown here is derived from an EMBL/GenBank/DDBJ whole genome shotgun (WGS) entry which is preliminary data.</text>
</comment>
<dbReference type="AlphaFoldDB" id="A0A833I550"/>
<reference evidence="2 3" key="1">
    <citation type="journal article" date="2019" name="Nat. Med.">
        <title>A library of human gut bacterial isolates paired with longitudinal multiomics data enables mechanistic microbiome research.</title>
        <authorList>
            <person name="Poyet M."/>
            <person name="Groussin M."/>
            <person name="Gibbons S.M."/>
            <person name="Avila-Pacheco J."/>
            <person name="Jiang X."/>
            <person name="Kearney S.M."/>
            <person name="Perrotta A.R."/>
            <person name="Berdy B."/>
            <person name="Zhao S."/>
            <person name="Lieberman T.D."/>
            <person name="Swanson P.K."/>
            <person name="Smith M."/>
            <person name="Roesemann S."/>
            <person name="Alexander J.E."/>
            <person name="Rich S.A."/>
            <person name="Livny J."/>
            <person name="Vlamakis H."/>
            <person name="Clish C."/>
            <person name="Bullock K."/>
            <person name="Deik A."/>
            <person name="Scott J."/>
            <person name="Pierce K.A."/>
            <person name="Xavier R.J."/>
            <person name="Alm E.J."/>
        </authorList>
    </citation>
    <scope>NUCLEOTIDE SEQUENCE [LARGE SCALE GENOMIC DNA]</scope>
    <source>
        <strain evidence="2 3">BIOML-A98</strain>
    </source>
</reference>
<protein>
    <submittedName>
        <fullName evidence="2">GNAT family N-acetyltransferase</fullName>
    </submittedName>
</protein>
<evidence type="ECO:0000313" key="3">
    <source>
        <dbReference type="Proteomes" id="UP000462015"/>
    </source>
</evidence>
<accession>A0A833I550</accession>
<evidence type="ECO:0000259" key="1">
    <source>
        <dbReference type="PROSITE" id="PS51186"/>
    </source>
</evidence>
<feature type="domain" description="N-acetyltransferase" evidence="1">
    <location>
        <begin position="1"/>
        <end position="78"/>
    </location>
</feature>
<dbReference type="PANTHER" id="PTHR43451">
    <property type="entry name" value="ACETYLTRANSFERASE (GNAT) FAMILY PROTEIN"/>
    <property type="match status" value="1"/>
</dbReference>
<evidence type="ECO:0000313" key="2">
    <source>
        <dbReference type="EMBL" id="KAB6631705.1"/>
    </source>
</evidence>
<name>A0A833I550_PHOVU</name>
<proteinExistence type="predicted"/>
<dbReference type="Pfam" id="PF13673">
    <property type="entry name" value="Acetyltransf_10"/>
    <property type="match status" value="1"/>
</dbReference>
<dbReference type="CDD" id="cd04301">
    <property type="entry name" value="NAT_SF"/>
    <property type="match status" value="1"/>
</dbReference>
<dbReference type="InterPro" id="IPR000182">
    <property type="entry name" value="GNAT_dom"/>
</dbReference>
<dbReference type="PANTHER" id="PTHR43451:SF1">
    <property type="entry name" value="ACETYLTRANSFERASE"/>
    <property type="match status" value="1"/>
</dbReference>
<dbReference type="Proteomes" id="UP000462015">
    <property type="component" value="Unassembled WGS sequence"/>
</dbReference>
<dbReference type="InterPro" id="IPR016181">
    <property type="entry name" value="Acyl_CoA_acyltransferase"/>
</dbReference>
<dbReference type="EMBL" id="WDAL01000044">
    <property type="protein sequence ID" value="KAB6631705.1"/>
    <property type="molecule type" value="Genomic_DNA"/>
</dbReference>
<dbReference type="SUPFAM" id="SSF55729">
    <property type="entry name" value="Acyl-CoA N-acyltransferases (Nat)"/>
    <property type="match status" value="1"/>
</dbReference>
<keyword evidence="2" id="KW-0808">Transferase</keyword>
<organism evidence="2 3">
    <name type="scientific">Phocaeicola vulgatus</name>
    <name type="common">Bacteroides vulgatus</name>
    <dbReference type="NCBI Taxonomy" id="821"/>
    <lineage>
        <taxon>Bacteria</taxon>
        <taxon>Pseudomonadati</taxon>
        <taxon>Bacteroidota</taxon>
        <taxon>Bacteroidia</taxon>
        <taxon>Bacteroidales</taxon>
        <taxon>Bacteroidaceae</taxon>
        <taxon>Phocaeicola</taxon>
    </lineage>
</organism>
<dbReference type="PROSITE" id="PS51186">
    <property type="entry name" value="GNAT"/>
    <property type="match status" value="1"/>
</dbReference>
<dbReference type="Gene3D" id="3.40.630.30">
    <property type="match status" value="1"/>
</dbReference>
<dbReference type="GO" id="GO:0016747">
    <property type="term" value="F:acyltransferase activity, transferring groups other than amino-acyl groups"/>
    <property type="evidence" value="ECO:0007669"/>
    <property type="project" value="InterPro"/>
</dbReference>
<dbReference type="InterPro" id="IPR052564">
    <property type="entry name" value="N-acetyltrans/Recomb-assoc"/>
</dbReference>
<gene>
    <name evidence="2" type="ORF">GAY12_18775</name>
</gene>